<dbReference type="EMBL" id="CM007378">
    <property type="protein sequence ID" value="OIV93112.1"/>
    <property type="molecule type" value="Genomic_DNA"/>
</dbReference>
<organism evidence="1 2">
    <name type="scientific">Lupinus angustifolius</name>
    <name type="common">Narrow-leaved blue lupine</name>
    <dbReference type="NCBI Taxonomy" id="3871"/>
    <lineage>
        <taxon>Eukaryota</taxon>
        <taxon>Viridiplantae</taxon>
        <taxon>Streptophyta</taxon>
        <taxon>Embryophyta</taxon>
        <taxon>Tracheophyta</taxon>
        <taxon>Spermatophyta</taxon>
        <taxon>Magnoliopsida</taxon>
        <taxon>eudicotyledons</taxon>
        <taxon>Gunneridae</taxon>
        <taxon>Pentapetalae</taxon>
        <taxon>rosids</taxon>
        <taxon>fabids</taxon>
        <taxon>Fabales</taxon>
        <taxon>Fabaceae</taxon>
        <taxon>Papilionoideae</taxon>
        <taxon>50 kb inversion clade</taxon>
        <taxon>genistoids sensu lato</taxon>
        <taxon>core genistoids</taxon>
        <taxon>Genisteae</taxon>
        <taxon>Lupinus</taxon>
    </lineage>
</organism>
<dbReference type="AlphaFoldDB" id="A0A4P1QRP0"/>
<proteinExistence type="predicted"/>
<dbReference type="Proteomes" id="UP000188354">
    <property type="component" value="Chromosome LG18"/>
</dbReference>
<name>A0A4P1QRP0_LUPAN</name>
<reference evidence="1 2" key="1">
    <citation type="journal article" date="2017" name="Plant Biotechnol. J.">
        <title>A comprehensive draft genome sequence for lupin (Lupinus angustifolius), an emerging health food: insights into plant-microbe interactions and legume evolution.</title>
        <authorList>
            <person name="Hane J.K."/>
            <person name="Ming Y."/>
            <person name="Kamphuis L.G."/>
            <person name="Nelson M.N."/>
            <person name="Garg G."/>
            <person name="Atkins C.A."/>
            <person name="Bayer P.E."/>
            <person name="Bravo A."/>
            <person name="Bringans S."/>
            <person name="Cannon S."/>
            <person name="Edwards D."/>
            <person name="Foley R."/>
            <person name="Gao L.L."/>
            <person name="Harrison M.J."/>
            <person name="Huang W."/>
            <person name="Hurgobin B."/>
            <person name="Li S."/>
            <person name="Liu C.W."/>
            <person name="McGrath A."/>
            <person name="Morahan G."/>
            <person name="Murray J."/>
            <person name="Weller J."/>
            <person name="Jian J."/>
            <person name="Singh K.B."/>
        </authorList>
    </citation>
    <scope>NUCLEOTIDE SEQUENCE [LARGE SCALE GENOMIC DNA]</scope>
    <source>
        <strain evidence="2">cv. Tanjil</strain>
        <tissue evidence="1">Whole plant</tissue>
    </source>
</reference>
<gene>
    <name evidence="1" type="ORF">TanjilG_20774</name>
</gene>
<dbReference type="Gramene" id="OIV93112">
    <property type="protein sequence ID" value="OIV93112"/>
    <property type="gene ID" value="TanjilG_20774"/>
</dbReference>
<evidence type="ECO:0000313" key="2">
    <source>
        <dbReference type="Proteomes" id="UP000188354"/>
    </source>
</evidence>
<sequence>MRGESNIYLYHYQDKEIGDMRLLLKQKFFNLSIPCLLQTVLAFSCFSMKDKNPSLYPKNHIHAMQQPFMHDLLFQHCTLKSYVLNNDTTFQNHTSLKETPESIVPP</sequence>
<keyword evidence="2" id="KW-1185">Reference proteome</keyword>
<accession>A0A4P1QRP0</accession>
<protein>
    <submittedName>
        <fullName evidence="1">Uncharacterized protein</fullName>
    </submittedName>
</protein>
<evidence type="ECO:0000313" key="1">
    <source>
        <dbReference type="EMBL" id="OIV93112.1"/>
    </source>
</evidence>